<proteinExistence type="predicted"/>
<organism evidence="2 3">
    <name type="scientific">Streptomyces smaragdinus</name>
    <dbReference type="NCBI Taxonomy" id="2585196"/>
    <lineage>
        <taxon>Bacteria</taxon>
        <taxon>Bacillati</taxon>
        <taxon>Actinomycetota</taxon>
        <taxon>Actinomycetes</taxon>
        <taxon>Kitasatosporales</taxon>
        <taxon>Streptomycetaceae</taxon>
        <taxon>Streptomyces</taxon>
    </lineage>
</organism>
<accession>A0A7K0CSK8</accession>
<feature type="compositionally biased region" description="Basic and acidic residues" evidence="1">
    <location>
        <begin position="17"/>
        <end position="29"/>
    </location>
</feature>
<keyword evidence="3" id="KW-1185">Reference proteome</keyword>
<dbReference type="RefSeq" id="WP_228390638.1">
    <property type="nucleotide sequence ID" value="NZ_WEGJ01000054.1"/>
</dbReference>
<evidence type="ECO:0000313" key="2">
    <source>
        <dbReference type="EMBL" id="MQY16408.1"/>
    </source>
</evidence>
<reference evidence="2 3" key="1">
    <citation type="submission" date="2019-10" db="EMBL/GenBank/DDBJ databases">
        <title>Streptomyces smaragdinus sp. nov. and Streptomyces fabii sp. nov., isolated from the gut of fungus growing-termite Macrotermes natalensis.</title>
        <authorList>
            <person name="Schwitalla J."/>
            <person name="Benndorf R."/>
            <person name="Martin K."/>
            <person name="De Beer W."/>
            <person name="Kaster A.-K."/>
            <person name="Vollmers J."/>
            <person name="Poulsen M."/>
            <person name="Beemelmanns C."/>
        </authorList>
    </citation>
    <scope>NUCLEOTIDE SEQUENCE [LARGE SCALE GENOMIC DNA]</scope>
    <source>
        <strain evidence="2 3">RB5</strain>
    </source>
</reference>
<dbReference type="Proteomes" id="UP000466345">
    <property type="component" value="Unassembled WGS sequence"/>
</dbReference>
<protein>
    <submittedName>
        <fullName evidence="2">Uncharacterized protein</fullName>
    </submittedName>
</protein>
<name>A0A7K0CSK8_9ACTN</name>
<comment type="caution">
    <text evidence="2">The sequence shown here is derived from an EMBL/GenBank/DDBJ whole genome shotgun (WGS) entry which is preliminary data.</text>
</comment>
<evidence type="ECO:0000256" key="1">
    <source>
        <dbReference type="SAM" id="MobiDB-lite"/>
    </source>
</evidence>
<sequence length="164" mass="18017">MTRAKSDPDVGTLTRTASEDAAKRPLRQHSVDAVKSGKLDFSGFFEDTRMPARREPSSTDLLVGMLPDALPWVRFLPEPDLRAFADELVDTMREADTVGNNACVAQTLITWQHTAEVHSDPELLAVLMRDHAEDYGPVPNPAGTAYARDAAITPPPSQRRDPLP</sequence>
<gene>
    <name evidence="2" type="ORF">SRB5_66070</name>
</gene>
<feature type="region of interest" description="Disordered" evidence="1">
    <location>
        <begin position="134"/>
        <end position="164"/>
    </location>
</feature>
<dbReference type="EMBL" id="WEGJ01000054">
    <property type="protein sequence ID" value="MQY16408.1"/>
    <property type="molecule type" value="Genomic_DNA"/>
</dbReference>
<evidence type="ECO:0000313" key="3">
    <source>
        <dbReference type="Proteomes" id="UP000466345"/>
    </source>
</evidence>
<feature type="region of interest" description="Disordered" evidence="1">
    <location>
        <begin position="1"/>
        <end position="29"/>
    </location>
</feature>
<dbReference type="AlphaFoldDB" id="A0A7K0CSK8"/>